<reference evidence="1" key="1">
    <citation type="journal article" date="2020" name="Nat. Commun.">
        <title>Large-scale genome sequencing of mycorrhizal fungi provides insights into the early evolution of symbiotic traits.</title>
        <authorList>
            <person name="Miyauchi S."/>
            <person name="Kiss E."/>
            <person name="Kuo A."/>
            <person name="Drula E."/>
            <person name="Kohler A."/>
            <person name="Sanchez-Garcia M."/>
            <person name="Morin E."/>
            <person name="Andreopoulos B."/>
            <person name="Barry K.W."/>
            <person name="Bonito G."/>
            <person name="Buee M."/>
            <person name="Carver A."/>
            <person name="Chen C."/>
            <person name="Cichocki N."/>
            <person name="Clum A."/>
            <person name="Culley D."/>
            <person name="Crous P.W."/>
            <person name="Fauchery L."/>
            <person name="Girlanda M."/>
            <person name="Hayes R.D."/>
            <person name="Keri Z."/>
            <person name="LaButti K."/>
            <person name="Lipzen A."/>
            <person name="Lombard V."/>
            <person name="Magnuson J."/>
            <person name="Maillard F."/>
            <person name="Murat C."/>
            <person name="Nolan M."/>
            <person name="Ohm R.A."/>
            <person name="Pangilinan J."/>
            <person name="Pereira M.F."/>
            <person name="Perotto S."/>
            <person name="Peter M."/>
            <person name="Pfister S."/>
            <person name="Riley R."/>
            <person name="Sitrit Y."/>
            <person name="Stielow J.B."/>
            <person name="Szollosi G."/>
            <person name="Zifcakova L."/>
            <person name="Stursova M."/>
            <person name="Spatafora J.W."/>
            <person name="Tedersoo L."/>
            <person name="Vaario L.M."/>
            <person name="Yamada A."/>
            <person name="Yan M."/>
            <person name="Wang P."/>
            <person name="Xu J."/>
            <person name="Bruns T."/>
            <person name="Baldrian P."/>
            <person name="Vilgalys R."/>
            <person name="Dunand C."/>
            <person name="Henrissat B."/>
            <person name="Grigoriev I.V."/>
            <person name="Hibbett D."/>
            <person name="Nagy L.G."/>
            <person name="Martin F.M."/>
        </authorList>
    </citation>
    <scope>NUCLEOTIDE SEQUENCE</scope>
    <source>
        <strain evidence="1">UH-Tt-Lm1</strain>
    </source>
</reference>
<dbReference type="AlphaFoldDB" id="A0A9P6HIW7"/>
<evidence type="ECO:0000313" key="2">
    <source>
        <dbReference type="Proteomes" id="UP000736335"/>
    </source>
</evidence>
<comment type="caution">
    <text evidence="1">The sequence shown here is derived from an EMBL/GenBank/DDBJ whole genome shotgun (WGS) entry which is preliminary data.</text>
</comment>
<dbReference type="EMBL" id="WIUZ02000006">
    <property type="protein sequence ID" value="KAF9786318.1"/>
    <property type="molecule type" value="Genomic_DNA"/>
</dbReference>
<dbReference type="Proteomes" id="UP000736335">
    <property type="component" value="Unassembled WGS sequence"/>
</dbReference>
<name>A0A9P6HIW7_9AGAM</name>
<keyword evidence="2" id="KW-1185">Reference proteome</keyword>
<proteinExistence type="predicted"/>
<accession>A0A9P6HIW7</accession>
<organism evidence="1 2">
    <name type="scientific">Thelephora terrestris</name>
    <dbReference type="NCBI Taxonomy" id="56493"/>
    <lineage>
        <taxon>Eukaryota</taxon>
        <taxon>Fungi</taxon>
        <taxon>Dikarya</taxon>
        <taxon>Basidiomycota</taxon>
        <taxon>Agaricomycotina</taxon>
        <taxon>Agaricomycetes</taxon>
        <taxon>Thelephorales</taxon>
        <taxon>Thelephoraceae</taxon>
        <taxon>Thelephora</taxon>
    </lineage>
</organism>
<evidence type="ECO:0000313" key="1">
    <source>
        <dbReference type="EMBL" id="KAF9786318.1"/>
    </source>
</evidence>
<protein>
    <submittedName>
        <fullName evidence="1">Uncharacterized protein</fullName>
    </submittedName>
</protein>
<sequence length="92" mass="10160">MTIFPPLVLITSALLQTPLSRCKYALLSKYNLKKLHTRAAKGLTETCYLTHAVQPSGLVRTMFCLSPAVRKAFLMLSLGNTTAEMFAFSIHA</sequence>
<dbReference type="OrthoDB" id="8118055at2759"/>
<reference evidence="1" key="2">
    <citation type="submission" date="2020-11" db="EMBL/GenBank/DDBJ databases">
        <authorList>
            <consortium name="DOE Joint Genome Institute"/>
            <person name="Kuo A."/>
            <person name="Miyauchi S."/>
            <person name="Kiss E."/>
            <person name="Drula E."/>
            <person name="Kohler A."/>
            <person name="Sanchez-Garcia M."/>
            <person name="Andreopoulos B."/>
            <person name="Barry K.W."/>
            <person name="Bonito G."/>
            <person name="Buee M."/>
            <person name="Carver A."/>
            <person name="Chen C."/>
            <person name="Cichocki N."/>
            <person name="Clum A."/>
            <person name="Culley D."/>
            <person name="Crous P.W."/>
            <person name="Fauchery L."/>
            <person name="Girlanda M."/>
            <person name="Hayes R."/>
            <person name="Keri Z."/>
            <person name="Labutti K."/>
            <person name="Lipzen A."/>
            <person name="Lombard V."/>
            <person name="Magnuson J."/>
            <person name="Maillard F."/>
            <person name="Morin E."/>
            <person name="Murat C."/>
            <person name="Nolan M."/>
            <person name="Ohm R."/>
            <person name="Pangilinan J."/>
            <person name="Pereira M."/>
            <person name="Perotto S."/>
            <person name="Peter M."/>
            <person name="Riley R."/>
            <person name="Sitrit Y."/>
            <person name="Stielow B."/>
            <person name="Szollosi G."/>
            <person name="Zifcakova L."/>
            <person name="Stursova M."/>
            <person name="Spatafora J.W."/>
            <person name="Tedersoo L."/>
            <person name="Vaario L.-M."/>
            <person name="Yamada A."/>
            <person name="Yan M."/>
            <person name="Wang P."/>
            <person name="Xu J."/>
            <person name="Bruns T."/>
            <person name="Baldrian P."/>
            <person name="Vilgalys R."/>
            <person name="Henrissat B."/>
            <person name="Grigoriev I.V."/>
            <person name="Hibbett D."/>
            <person name="Nagy L.G."/>
            <person name="Martin F.M."/>
        </authorList>
    </citation>
    <scope>NUCLEOTIDE SEQUENCE</scope>
    <source>
        <strain evidence="1">UH-Tt-Lm1</strain>
    </source>
</reference>
<gene>
    <name evidence="1" type="ORF">BJ322DRAFT_780934</name>
</gene>